<organism evidence="2 3">
    <name type="scientific">Rhodocollybia butyracea</name>
    <dbReference type="NCBI Taxonomy" id="206335"/>
    <lineage>
        <taxon>Eukaryota</taxon>
        <taxon>Fungi</taxon>
        <taxon>Dikarya</taxon>
        <taxon>Basidiomycota</taxon>
        <taxon>Agaricomycotina</taxon>
        <taxon>Agaricomycetes</taxon>
        <taxon>Agaricomycetidae</taxon>
        <taxon>Agaricales</taxon>
        <taxon>Marasmiineae</taxon>
        <taxon>Omphalotaceae</taxon>
        <taxon>Rhodocollybia</taxon>
    </lineage>
</organism>
<dbReference type="Proteomes" id="UP000772434">
    <property type="component" value="Unassembled WGS sequence"/>
</dbReference>
<keyword evidence="3" id="KW-1185">Reference proteome</keyword>
<keyword evidence="1" id="KW-1133">Transmembrane helix</keyword>
<name>A0A9P5Q1Y1_9AGAR</name>
<gene>
    <name evidence="2" type="ORF">BDP27DRAFT_440457</name>
</gene>
<dbReference type="OrthoDB" id="2989042at2759"/>
<proteinExistence type="predicted"/>
<keyword evidence="1" id="KW-0472">Membrane</keyword>
<feature type="transmembrane region" description="Helical" evidence="1">
    <location>
        <begin position="84"/>
        <end position="105"/>
    </location>
</feature>
<dbReference type="EMBL" id="JADNRY010000027">
    <property type="protein sequence ID" value="KAF9072085.1"/>
    <property type="molecule type" value="Genomic_DNA"/>
</dbReference>
<dbReference type="AlphaFoldDB" id="A0A9P5Q1Y1"/>
<feature type="transmembrane region" description="Helical" evidence="1">
    <location>
        <begin position="42"/>
        <end position="64"/>
    </location>
</feature>
<reference evidence="2" key="1">
    <citation type="submission" date="2020-11" db="EMBL/GenBank/DDBJ databases">
        <authorList>
            <consortium name="DOE Joint Genome Institute"/>
            <person name="Ahrendt S."/>
            <person name="Riley R."/>
            <person name="Andreopoulos W."/>
            <person name="Labutti K."/>
            <person name="Pangilinan J."/>
            <person name="Ruiz-Duenas F.J."/>
            <person name="Barrasa J.M."/>
            <person name="Sanchez-Garcia M."/>
            <person name="Camarero S."/>
            <person name="Miyauchi S."/>
            <person name="Serrano A."/>
            <person name="Linde D."/>
            <person name="Babiker R."/>
            <person name="Drula E."/>
            <person name="Ayuso-Fernandez I."/>
            <person name="Pacheco R."/>
            <person name="Padilla G."/>
            <person name="Ferreira P."/>
            <person name="Barriuso J."/>
            <person name="Kellner H."/>
            <person name="Castanera R."/>
            <person name="Alfaro M."/>
            <person name="Ramirez L."/>
            <person name="Pisabarro A.G."/>
            <person name="Kuo A."/>
            <person name="Tritt A."/>
            <person name="Lipzen A."/>
            <person name="He G."/>
            <person name="Yan M."/>
            <person name="Ng V."/>
            <person name="Cullen D."/>
            <person name="Martin F."/>
            <person name="Rosso M.-N."/>
            <person name="Henrissat B."/>
            <person name="Hibbett D."/>
            <person name="Martinez A.T."/>
            <person name="Grigoriev I.V."/>
        </authorList>
    </citation>
    <scope>NUCLEOTIDE SEQUENCE</scope>
    <source>
        <strain evidence="2">AH 40177</strain>
    </source>
</reference>
<accession>A0A9P5Q1Y1</accession>
<sequence>MSDLPYLLAGSCINVLFYGTEIGLGGFYILSSPPNRLFRWSLGISLLIDTACTAVVCYNVYFYIQLGSADLLSSFSNEPWTLPITIICTYHAAMVEEVFFIHRFWKITRNKLVTLVACTLMVSHLLVHWTLAINLLANPAVTTLNTNLAM</sequence>
<protein>
    <submittedName>
        <fullName evidence="2">Uncharacterized protein</fullName>
    </submittedName>
</protein>
<feature type="transmembrane region" description="Helical" evidence="1">
    <location>
        <begin position="112"/>
        <end position="137"/>
    </location>
</feature>
<comment type="caution">
    <text evidence="2">The sequence shown here is derived from an EMBL/GenBank/DDBJ whole genome shotgun (WGS) entry which is preliminary data.</text>
</comment>
<keyword evidence="1" id="KW-0812">Transmembrane</keyword>
<feature type="transmembrane region" description="Helical" evidence="1">
    <location>
        <begin position="6"/>
        <end position="30"/>
    </location>
</feature>
<evidence type="ECO:0000313" key="3">
    <source>
        <dbReference type="Proteomes" id="UP000772434"/>
    </source>
</evidence>
<evidence type="ECO:0000313" key="2">
    <source>
        <dbReference type="EMBL" id="KAF9072085.1"/>
    </source>
</evidence>
<evidence type="ECO:0000256" key="1">
    <source>
        <dbReference type="SAM" id="Phobius"/>
    </source>
</evidence>